<feature type="region of interest" description="Disordered" evidence="1">
    <location>
        <begin position="77"/>
        <end position="103"/>
    </location>
</feature>
<dbReference type="EMBL" id="MRCU01000005">
    <property type="protein sequence ID" value="RKK18122.1"/>
    <property type="molecule type" value="Genomic_DNA"/>
</dbReference>
<dbReference type="Pfam" id="PF02714">
    <property type="entry name" value="RSN1_7TM"/>
    <property type="match status" value="1"/>
</dbReference>
<proteinExistence type="predicted"/>
<evidence type="ECO:0000259" key="3">
    <source>
        <dbReference type="Pfam" id="PF02714"/>
    </source>
</evidence>
<dbReference type="InterPro" id="IPR003864">
    <property type="entry name" value="CSC1/OSCA1-like_7TM"/>
</dbReference>
<reference evidence="4 5" key="1">
    <citation type="journal article" date="2018" name="Sci. Rep.">
        <title>Characterisation of pathogen-specific regions and novel effector candidates in Fusarium oxysporum f. sp. cepae.</title>
        <authorList>
            <person name="Armitage A.D."/>
            <person name="Taylor A."/>
            <person name="Sobczyk M.K."/>
            <person name="Baxter L."/>
            <person name="Greenfield B.P."/>
            <person name="Bates H.J."/>
            <person name="Wilson F."/>
            <person name="Jackson A.C."/>
            <person name="Ott S."/>
            <person name="Harrison R.J."/>
            <person name="Clarkson J.P."/>
        </authorList>
    </citation>
    <scope>NUCLEOTIDE SEQUENCE [LARGE SCALE GENOMIC DNA]</scope>
    <source>
        <strain evidence="4 5">FoC_Fus2</strain>
    </source>
</reference>
<organism evidence="4 5">
    <name type="scientific">Fusarium oxysporum f. sp. cepae</name>
    <dbReference type="NCBI Taxonomy" id="396571"/>
    <lineage>
        <taxon>Eukaryota</taxon>
        <taxon>Fungi</taxon>
        <taxon>Dikarya</taxon>
        <taxon>Ascomycota</taxon>
        <taxon>Pezizomycotina</taxon>
        <taxon>Sordariomycetes</taxon>
        <taxon>Hypocreomycetidae</taxon>
        <taxon>Hypocreales</taxon>
        <taxon>Nectriaceae</taxon>
        <taxon>Fusarium</taxon>
        <taxon>Fusarium oxysporum species complex</taxon>
    </lineage>
</organism>
<protein>
    <recommendedName>
        <fullName evidence="3">CSC1/OSCA1-like 7TM region domain-containing protein</fullName>
    </recommendedName>
</protein>
<evidence type="ECO:0000313" key="5">
    <source>
        <dbReference type="Proteomes" id="UP000270866"/>
    </source>
</evidence>
<gene>
    <name evidence="4" type="ORF">BFJ65_g8438</name>
</gene>
<feature type="transmembrane region" description="Helical" evidence="2">
    <location>
        <begin position="20"/>
        <end position="41"/>
    </location>
</feature>
<keyword evidence="2" id="KW-0812">Transmembrane</keyword>
<evidence type="ECO:0000313" key="4">
    <source>
        <dbReference type="EMBL" id="RKK18122.1"/>
    </source>
</evidence>
<sequence length="135" mass="15400">MLYVTRFEHDTGGVLYPRAINQTFTGIYFMELCMAGLFFLVRDEKDNSVCTPHGIIMIIVLILTDRRLGLLDDDELAEERDSSDYQEKDQQPQNGQGIEMRKFGTIRRPVKQVGTWAKDGGNQLRKLAGVSKDKD</sequence>
<evidence type="ECO:0000256" key="1">
    <source>
        <dbReference type="SAM" id="MobiDB-lite"/>
    </source>
</evidence>
<comment type="caution">
    <text evidence="4">The sequence shown here is derived from an EMBL/GenBank/DDBJ whole genome shotgun (WGS) entry which is preliminary data.</text>
</comment>
<dbReference type="Proteomes" id="UP000270866">
    <property type="component" value="Unassembled WGS sequence"/>
</dbReference>
<dbReference type="GO" id="GO:0016020">
    <property type="term" value="C:membrane"/>
    <property type="evidence" value="ECO:0007669"/>
    <property type="project" value="InterPro"/>
</dbReference>
<evidence type="ECO:0000256" key="2">
    <source>
        <dbReference type="SAM" id="Phobius"/>
    </source>
</evidence>
<accession>A0A3L6NL94</accession>
<dbReference type="AlphaFoldDB" id="A0A3L6NL94"/>
<keyword evidence="2" id="KW-1133">Transmembrane helix</keyword>
<keyword evidence="2" id="KW-0472">Membrane</keyword>
<feature type="domain" description="CSC1/OSCA1-like 7TM region" evidence="3">
    <location>
        <begin position="1"/>
        <end position="38"/>
    </location>
</feature>
<feature type="compositionally biased region" description="Basic and acidic residues" evidence="1">
    <location>
        <begin position="79"/>
        <end position="90"/>
    </location>
</feature>
<name>A0A3L6NL94_FUSOX</name>